<evidence type="ECO:0000256" key="1">
    <source>
        <dbReference type="SAM" id="MobiDB-lite"/>
    </source>
</evidence>
<dbReference type="PROSITE" id="PS51257">
    <property type="entry name" value="PROKAR_LIPOPROTEIN"/>
    <property type="match status" value="1"/>
</dbReference>
<gene>
    <name evidence="2" type="ORF">RB614_24995</name>
</gene>
<comment type="caution">
    <text evidence="2">The sequence shown here is derived from an EMBL/GenBank/DDBJ whole genome shotgun (WGS) entry which is preliminary data.</text>
</comment>
<evidence type="ECO:0000313" key="2">
    <source>
        <dbReference type="EMBL" id="MDQ7907783.1"/>
    </source>
</evidence>
<keyword evidence="3" id="KW-1185">Reference proteome</keyword>
<evidence type="ECO:0000313" key="3">
    <source>
        <dbReference type="Proteomes" id="UP001230908"/>
    </source>
</evidence>
<protein>
    <recommendedName>
        <fullName evidence="4">DUF3558 domain-containing protein</fullName>
    </recommendedName>
</protein>
<dbReference type="Proteomes" id="UP001230908">
    <property type="component" value="Unassembled WGS sequence"/>
</dbReference>
<dbReference type="RefSeq" id="WP_308715057.1">
    <property type="nucleotide sequence ID" value="NZ_JAVHUY010000025.1"/>
</dbReference>
<accession>A0ABU0ZL61</accession>
<reference evidence="2 3" key="1">
    <citation type="submission" date="2023-08" db="EMBL/GenBank/DDBJ databases">
        <title>Phytohabitans sansha sp. nov., isolated from marine sediment.</title>
        <authorList>
            <person name="Zhao Y."/>
            <person name="Yi K."/>
        </authorList>
    </citation>
    <scope>NUCLEOTIDE SEQUENCE [LARGE SCALE GENOMIC DNA]</scope>
    <source>
        <strain evidence="2 3">ZYX-F-186</strain>
    </source>
</reference>
<organism evidence="2 3">
    <name type="scientific">Phytohabitans maris</name>
    <dbReference type="NCBI Taxonomy" id="3071409"/>
    <lineage>
        <taxon>Bacteria</taxon>
        <taxon>Bacillati</taxon>
        <taxon>Actinomycetota</taxon>
        <taxon>Actinomycetes</taxon>
        <taxon>Micromonosporales</taxon>
        <taxon>Micromonosporaceae</taxon>
    </lineage>
</organism>
<proteinExistence type="predicted"/>
<sequence>MRHGLAACAAVVVLAGCGGDEPVAEPASGGAPTSSPSTPPGPPSATGPLYREPASLCAAADLRPLTELYPQVLDPIGDGPGLCRITLKSRDASLVASLDSNTFPEPSNAYYGYRGFRGDTEAYSDIQGVGTAAGWAPKDQGIWFMAYDRNVLLIIDIKHTDPRRKLPADAPEHVARVAAGTFARLPS</sequence>
<feature type="compositionally biased region" description="Low complexity" evidence="1">
    <location>
        <begin position="26"/>
        <end position="36"/>
    </location>
</feature>
<evidence type="ECO:0008006" key="4">
    <source>
        <dbReference type="Google" id="ProtNLM"/>
    </source>
</evidence>
<feature type="region of interest" description="Disordered" evidence="1">
    <location>
        <begin position="24"/>
        <end position="50"/>
    </location>
</feature>
<name>A0ABU0ZL61_9ACTN</name>
<dbReference type="EMBL" id="JAVHUY010000025">
    <property type="protein sequence ID" value="MDQ7907783.1"/>
    <property type="molecule type" value="Genomic_DNA"/>
</dbReference>